<dbReference type="SUPFAM" id="SSF50685">
    <property type="entry name" value="Barwin-like endoglucanases"/>
    <property type="match status" value="1"/>
</dbReference>
<accession>A0A5E4NDT1</accession>
<dbReference type="CDD" id="cd22191">
    <property type="entry name" value="DPBB_RlpA_EXP_N-like"/>
    <property type="match status" value="1"/>
</dbReference>
<dbReference type="PANTHER" id="PTHR31836:SF28">
    <property type="entry name" value="SRCR DOMAIN-CONTAINING PROTEIN-RELATED"/>
    <property type="match status" value="1"/>
</dbReference>
<dbReference type="Pfam" id="PF00967">
    <property type="entry name" value="Barwin"/>
    <property type="match status" value="1"/>
</dbReference>
<dbReference type="InterPro" id="IPR001153">
    <property type="entry name" value="Barwin_dom"/>
</dbReference>
<evidence type="ECO:0000313" key="4">
    <source>
        <dbReference type="EMBL" id="VVC41840.1"/>
    </source>
</evidence>
<proteinExistence type="predicted"/>
<protein>
    <submittedName>
        <fullName evidence="4">RlpA-like protein, double-psi beta-barrel domain</fullName>
    </submittedName>
</protein>
<dbReference type="GO" id="GO:0042742">
    <property type="term" value="P:defense response to bacterium"/>
    <property type="evidence" value="ECO:0007669"/>
    <property type="project" value="InterPro"/>
</dbReference>
<evidence type="ECO:0000259" key="3">
    <source>
        <dbReference type="Pfam" id="PF00967"/>
    </source>
</evidence>
<evidence type="ECO:0000313" key="5">
    <source>
        <dbReference type="Proteomes" id="UP000325440"/>
    </source>
</evidence>
<reference evidence="4 5" key="1">
    <citation type="submission" date="2019-08" db="EMBL/GenBank/DDBJ databases">
        <authorList>
            <person name="Alioto T."/>
            <person name="Alioto T."/>
            <person name="Gomez Garrido J."/>
        </authorList>
    </citation>
    <scope>NUCLEOTIDE SEQUENCE [LARGE SCALE GENOMIC DNA]</scope>
</reference>
<keyword evidence="5" id="KW-1185">Reference proteome</keyword>
<dbReference type="PANTHER" id="PTHR31836">
    <property type="match status" value="1"/>
</dbReference>
<sequence>MNDFVLLSSVALLMLQLGSSCGVNVPPGLPYYGDMTFWQLGGETACGTYQSNDDSVCAINPSHWTSPNPHFDPVCGKLIKIWDPSTSRSIEVTVKDKCGSCSDSDIDVSPTSFTKLQPSSVGRHKVYWGFIH</sequence>
<name>A0A5E4NDT1_9HEMI</name>
<dbReference type="InterPro" id="IPR036908">
    <property type="entry name" value="RlpA-like_sf"/>
</dbReference>
<dbReference type="Proteomes" id="UP000325440">
    <property type="component" value="Unassembled WGS sequence"/>
</dbReference>
<evidence type="ECO:0000256" key="1">
    <source>
        <dbReference type="ARBA" id="ARBA00022729"/>
    </source>
</evidence>
<dbReference type="GO" id="GO:0050832">
    <property type="term" value="P:defense response to fungus"/>
    <property type="evidence" value="ECO:0007669"/>
    <property type="project" value="InterPro"/>
</dbReference>
<dbReference type="OrthoDB" id="9983485at2759"/>
<dbReference type="EMBL" id="CABPRJ010001928">
    <property type="protein sequence ID" value="VVC41840.1"/>
    <property type="molecule type" value="Genomic_DNA"/>
</dbReference>
<evidence type="ECO:0000256" key="2">
    <source>
        <dbReference type="SAM" id="SignalP"/>
    </source>
</evidence>
<dbReference type="AlphaFoldDB" id="A0A5E4NDT1"/>
<dbReference type="InterPro" id="IPR051477">
    <property type="entry name" value="Expansin_CellWall"/>
</dbReference>
<feature type="signal peptide" evidence="2">
    <location>
        <begin position="1"/>
        <end position="22"/>
    </location>
</feature>
<feature type="domain" description="Barwin" evidence="3">
    <location>
        <begin position="37"/>
        <end position="124"/>
    </location>
</feature>
<organism evidence="4 5">
    <name type="scientific">Cinara cedri</name>
    <dbReference type="NCBI Taxonomy" id="506608"/>
    <lineage>
        <taxon>Eukaryota</taxon>
        <taxon>Metazoa</taxon>
        <taxon>Ecdysozoa</taxon>
        <taxon>Arthropoda</taxon>
        <taxon>Hexapoda</taxon>
        <taxon>Insecta</taxon>
        <taxon>Pterygota</taxon>
        <taxon>Neoptera</taxon>
        <taxon>Paraneoptera</taxon>
        <taxon>Hemiptera</taxon>
        <taxon>Sternorrhyncha</taxon>
        <taxon>Aphidomorpha</taxon>
        <taxon>Aphidoidea</taxon>
        <taxon>Aphididae</taxon>
        <taxon>Lachninae</taxon>
        <taxon>Cinara</taxon>
    </lineage>
</organism>
<gene>
    <name evidence="4" type="ORF">CINCED_3A004880</name>
</gene>
<dbReference type="Gene3D" id="2.40.40.10">
    <property type="entry name" value="RlpA-like domain"/>
    <property type="match status" value="1"/>
</dbReference>
<keyword evidence="1 2" id="KW-0732">Signal</keyword>
<feature type="chain" id="PRO_5023117566" evidence="2">
    <location>
        <begin position="23"/>
        <end position="132"/>
    </location>
</feature>